<feature type="region of interest" description="Disordered" evidence="14">
    <location>
        <begin position="823"/>
        <end position="870"/>
    </location>
</feature>
<feature type="region of interest" description="Disordered" evidence="14">
    <location>
        <begin position="144"/>
        <end position="174"/>
    </location>
</feature>
<dbReference type="GO" id="GO:0008270">
    <property type="term" value="F:zinc ion binding"/>
    <property type="evidence" value="ECO:0007669"/>
    <property type="project" value="UniProtKB-KW"/>
</dbReference>
<keyword evidence="2" id="KW-0217">Developmental protein</keyword>
<feature type="compositionally biased region" description="Pro residues" evidence="14">
    <location>
        <begin position="854"/>
        <end position="863"/>
    </location>
</feature>
<name>A0AAV6GFP5_9TELE</name>
<dbReference type="PROSITE" id="PS00028">
    <property type="entry name" value="ZINC_FINGER_C2H2_1"/>
    <property type="match status" value="4"/>
</dbReference>
<evidence type="ECO:0000256" key="7">
    <source>
        <dbReference type="ARBA" id="ARBA00022833"/>
    </source>
</evidence>
<feature type="compositionally biased region" description="Low complexity" evidence="14">
    <location>
        <begin position="154"/>
        <end position="174"/>
    </location>
</feature>
<comment type="similarity">
    <text evidence="1">Belongs to the teashirt C2H2-type zinc-finger protein family.</text>
</comment>
<keyword evidence="17" id="KW-1185">Reference proteome</keyword>
<dbReference type="InterPro" id="IPR001356">
    <property type="entry name" value="HD"/>
</dbReference>
<evidence type="ECO:0000256" key="3">
    <source>
        <dbReference type="ARBA" id="ARBA00022491"/>
    </source>
</evidence>
<evidence type="ECO:0000256" key="4">
    <source>
        <dbReference type="ARBA" id="ARBA00022723"/>
    </source>
</evidence>
<reference evidence="16" key="1">
    <citation type="submission" date="2020-10" db="EMBL/GenBank/DDBJ databases">
        <title>Chromosome-scale genome assembly of the Allis shad, Alosa alosa.</title>
        <authorList>
            <person name="Margot Z."/>
            <person name="Christophe K."/>
            <person name="Cabau C."/>
            <person name="Louis A."/>
            <person name="Berthelot C."/>
            <person name="Parey E."/>
            <person name="Roest Crollius H."/>
            <person name="Montfort J."/>
            <person name="Robinson-Rechavi M."/>
            <person name="Bucao C."/>
            <person name="Bouchez O."/>
            <person name="Gislard M."/>
            <person name="Lluch J."/>
            <person name="Milhes M."/>
            <person name="Lampietro C."/>
            <person name="Lopez Roques C."/>
            <person name="Donnadieu C."/>
            <person name="Braasch I."/>
            <person name="Desvignes T."/>
            <person name="Postlethwait J."/>
            <person name="Bobe J."/>
            <person name="Guiguen Y."/>
        </authorList>
    </citation>
    <scope>NUCLEOTIDE SEQUENCE</scope>
    <source>
        <strain evidence="16">M-15738</strain>
        <tissue evidence="16">Blood</tissue>
    </source>
</reference>
<feature type="compositionally biased region" description="Basic and acidic residues" evidence="14">
    <location>
        <begin position="253"/>
        <end position="263"/>
    </location>
</feature>
<feature type="region of interest" description="Disordered" evidence="14">
    <location>
        <begin position="669"/>
        <end position="688"/>
    </location>
</feature>
<evidence type="ECO:0000256" key="11">
    <source>
        <dbReference type="ARBA" id="ARBA00023163"/>
    </source>
</evidence>
<keyword evidence="8" id="KW-0805">Transcription regulation</keyword>
<proteinExistence type="inferred from homology"/>
<keyword evidence="4" id="KW-0479">Metal-binding</keyword>
<evidence type="ECO:0000256" key="12">
    <source>
        <dbReference type="ARBA" id="ARBA00023242"/>
    </source>
</evidence>
<keyword evidence="12" id="KW-0539">Nucleus</keyword>
<dbReference type="Gene3D" id="3.30.160.60">
    <property type="entry name" value="Classic Zinc Finger"/>
    <property type="match status" value="1"/>
</dbReference>
<evidence type="ECO:0000313" key="17">
    <source>
        <dbReference type="Proteomes" id="UP000823561"/>
    </source>
</evidence>
<evidence type="ECO:0000256" key="9">
    <source>
        <dbReference type="ARBA" id="ARBA00023125"/>
    </source>
</evidence>
<protein>
    <recommendedName>
        <fullName evidence="15">C2H2-type domain-containing protein</fullName>
    </recommendedName>
</protein>
<comment type="caution">
    <text evidence="16">The sequence shown here is derived from an EMBL/GenBank/DDBJ whole genome shotgun (WGS) entry which is preliminary data.</text>
</comment>
<dbReference type="EMBL" id="JADWDJ010000011">
    <property type="protein sequence ID" value="KAG5274013.1"/>
    <property type="molecule type" value="Genomic_DNA"/>
</dbReference>
<evidence type="ECO:0000256" key="5">
    <source>
        <dbReference type="ARBA" id="ARBA00022737"/>
    </source>
</evidence>
<evidence type="ECO:0000259" key="15">
    <source>
        <dbReference type="PROSITE" id="PS50157"/>
    </source>
</evidence>
<feature type="region of interest" description="Disordered" evidence="14">
    <location>
        <begin position="895"/>
        <end position="934"/>
    </location>
</feature>
<organism evidence="16 17">
    <name type="scientific">Alosa alosa</name>
    <name type="common">allis shad</name>
    <dbReference type="NCBI Taxonomy" id="278164"/>
    <lineage>
        <taxon>Eukaryota</taxon>
        <taxon>Metazoa</taxon>
        <taxon>Chordata</taxon>
        <taxon>Craniata</taxon>
        <taxon>Vertebrata</taxon>
        <taxon>Euteleostomi</taxon>
        <taxon>Actinopterygii</taxon>
        <taxon>Neopterygii</taxon>
        <taxon>Teleostei</taxon>
        <taxon>Clupei</taxon>
        <taxon>Clupeiformes</taxon>
        <taxon>Clupeoidei</taxon>
        <taxon>Clupeidae</taxon>
        <taxon>Alosa</taxon>
    </lineage>
</organism>
<keyword evidence="11" id="KW-0804">Transcription</keyword>
<feature type="compositionally biased region" description="Low complexity" evidence="14">
    <location>
        <begin position="598"/>
        <end position="609"/>
    </location>
</feature>
<evidence type="ECO:0000256" key="6">
    <source>
        <dbReference type="ARBA" id="ARBA00022771"/>
    </source>
</evidence>
<keyword evidence="5" id="KW-0677">Repeat</keyword>
<evidence type="ECO:0000256" key="2">
    <source>
        <dbReference type="ARBA" id="ARBA00022473"/>
    </source>
</evidence>
<dbReference type="Proteomes" id="UP000823561">
    <property type="component" value="Chromosome 11"/>
</dbReference>
<feature type="compositionally biased region" description="Basic and acidic residues" evidence="14">
    <location>
        <begin position="70"/>
        <end position="100"/>
    </location>
</feature>
<dbReference type="GO" id="GO:0003677">
    <property type="term" value="F:DNA binding"/>
    <property type="evidence" value="ECO:0007669"/>
    <property type="project" value="UniProtKB-KW"/>
</dbReference>
<dbReference type="SMART" id="SM00389">
    <property type="entry name" value="HOX"/>
    <property type="match status" value="1"/>
</dbReference>
<dbReference type="GO" id="GO:0005634">
    <property type="term" value="C:nucleus"/>
    <property type="evidence" value="ECO:0007669"/>
    <property type="project" value="TreeGrafter"/>
</dbReference>
<keyword evidence="3" id="KW-0678">Repressor</keyword>
<gene>
    <name evidence="16" type="ORF">AALO_G00158230</name>
</gene>
<dbReference type="PROSITE" id="PS50157">
    <property type="entry name" value="ZINC_FINGER_C2H2_2"/>
    <property type="match status" value="1"/>
</dbReference>
<feature type="region of interest" description="Disordered" evidence="14">
    <location>
        <begin position="696"/>
        <end position="732"/>
    </location>
</feature>
<evidence type="ECO:0000256" key="1">
    <source>
        <dbReference type="ARBA" id="ARBA00007158"/>
    </source>
</evidence>
<evidence type="ECO:0000313" key="16">
    <source>
        <dbReference type="EMBL" id="KAG5274013.1"/>
    </source>
</evidence>
<feature type="region of interest" description="Disordered" evidence="14">
    <location>
        <begin position="253"/>
        <end position="277"/>
    </location>
</feature>
<evidence type="ECO:0000256" key="8">
    <source>
        <dbReference type="ARBA" id="ARBA00023015"/>
    </source>
</evidence>
<feature type="region of interest" description="Disordered" evidence="14">
    <location>
        <begin position="589"/>
        <end position="631"/>
    </location>
</feature>
<dbReference type="SMART" id="SM00355">
    <property type="entry name" value="ZnF_C2H2"/>
    <property type="match status" value="5"/>
</dbReference>
<keyword evidence="9" id="KW-0238">DNA-binding</keyword>
<feature type="compositionally biased region" description="Polar residues" evidence="14">
    <location>
        <begin position="672"/>
        <end position="684"/>
    </location>
</feature>
<feature type="compositionally biased region" description="Polar residues" evidence="14">
    <location>
        <begin position="610"/>
        <end position="626"/>
    </location>
</feature>
<feature type="region of interest" description="Disordered" evidence="14">
    <location>
        <begin position="438"/>
        <end position="507"/>
    </location>
</feature>
<feature type="domain" description="C2H2-type" evidence="15">
    <location>
        <begin position="289"/>
        <end position="318"/>
    </location>
</feature>
<feature type="compositionally biased region" description="Low complexity" evidence="14">
    <location>
        <begin position="837"/>
        <end position="851"/>
    </location>
</feature>
<dbReference type="GO" id="GO:0000981">
    <property type="term" value="F:DNA-binding transcription factor activity, RNA polymerase II-specific"/>
    <property type="evidence" value="ECO:0007669"/>
    <property type="project" value="TreeGrafter"/>
</dbReference>
<dbReference type="InterPro" id="IPR058631">
    <property type="entry name" value="TSHZ1-3_homeodomain"/>
</dbReference>
<sequence length="1128" mass="122740">MPRRKQQAPKRAAAYSPEDTPEQTAEGGEVLDNEDPAADHRLQMDSSCPRSGPLTPGPESDQDACLTDLSSHDLDSESHLSEPSDRMSDFGDSVKNEEVASRGSRKRRPGTEGSGSISPSSLEQMKAIYSSFLTNSYWSSLGLRQPSSESMPCPNNSPANPSSATTSSSGSTSAFDWHQSAMAKTLQQQALPSPLPLVIQDPGLVSTIHLQRQSTKLYGSIFTGASKFRCKGCSLAFETLVELTVHMNETGHYRDDNHSKDGSGAKSWSKPRKRSLLEMEGKDDAQKVLRCMYCGHSFESLQDLSVHMIKTKHYQKVPLKEPMPSVPAKMVAQSRKRLPVDLDFLIPQSKERPPKVSCVSKNHQEKLPDAGAVVTNNHHGNQNNGSGGTWQFESHKSQILKCMECGTSHDSLQELTAHMVVTGHFINVNNIAMKKSEVAPLSGPTSPTEEKSQTVPLPPSSLSCSPASLSSPCMSPSSLNTGLKQEDSDSKHSPLLSSEDQKVEKSSKYNYLTEEDLKESPKVGADILKSLENTVSSAIHKAQTGSPSWGGYQSIHAAYQLPSSASPFQVIPGRSSGLRCPAVSRESLSLGKSQGLTSPASSHSPASPACQSLTSEANKSTSSSLVPPSCHPVNLQAMQELVKRVTEKMAKVEKQMRPVEADAVLVIKESPTPDSGQSLESADQSPHKELQPIAALEQTGSEQPSDTESNVAEERSETEPESQMTDLVKSPRPALDASTAIITNHSVPEQPFVNPLSALQSVMNLHLGKVAKPAMREADPMSMLFKMSNSMADKVAVATPLPANSKKTELCVESFQEVDKDQPIDLSKGKSDRPRCLTASSTTSATLRATTYPPVLPSQPPTNTPIDRPLPMSEAFQESALADISDMVRNLTQSHVVTKATKHSGRLERTSSERTVATPGDAEEDVPSHRRKGRQSNWNVQHLLILQAQFTASLRRSAEGKYVPPDLSLKERTHISHITGLSMTTISHWLANVKYQLRRSGRTKFLKNLDSGQPAFFCSQCSTQIQTPSAYVEHLESHLGFRLKDLAKVSGEKAAQQLRKQAVWSSKAPADKQAASHLPSLYEEGKCVLLGCKFCKQTFTSKHALRLHTCQIHGRTEDLPPKGLKMET</sequence>
<dbReference type="InterPro" id="IPR013087">
    <property type="entry name" value="Znf_C2H2_type"/>
</dbReference>
<dbReference type="PANTHER" id="PTHR12487:SF5">
    <property type="entry name" value="TEASHIRT HOMOLOG 3"/>
    <property type="match status" value="1"/>
</dbReference>
<dbReference type="Pfam" id="PF26094">
    <property type="entry name" value="HTH_TSHZ3"/>
    <property type="match status" value="1"/>
</dbReference>
<dbReference type="AlphaFoldDB" id="A0AAV6GFP5"/>
<dbReference type="InterPro" id="IPR027008">
    <property type="entry name" value="Teashirt_fam"/>
</dbReference>
<accession>A0AAV6GFP5</accession>
<evidence type="ECO:0000256" key="13">
    <source>
        <dbReference type="PROSITE-ProRule" id="PRU00042"/>
    </source>
</evidence>
<feature type="compositionally biased region" description="Polar residues" evidence="14">
    <location>
        <begin position="698"/>
        <end position="710"/>
    </location>
</feature>
<feature type="compositionally biased region" description="Basic and acidic residues" evidence="14">
    <location>
        <begin position="823"/>
        <end position="835"/>
    </location>
</feature>
<feature type="compositionally biased region" description="Low complexity" evidence="14">
    <location>
        <begin position="460"/>
        <end position="479"/>
    </location>
</feature>
<evidence type="ECO:0000256" key="10">
    <source>
        <dbReference type="ARBA" id="ARBA00023155"/>
    </source>
</evidence>
<dbReference type="PANTHER" id="PTHR12487">
    <property type="entry name" value="TEASHIRT-RELATED"/>
    <property type="match status" value="1"/>
</dbReference>
<keyword evidence="6 13" id="KW-0863">Zinc-finger</keyword>
<keyword evidence="7" id="KW-0862">Zinc</keyword>
<evidence type="ECO:0000256" key="14">
    <source>
        <dbReference type="SAM" id="MobiDB-lite"/>
    </source>
</evidence>
<feature type="region of interest" description="Disordered" evidence="14">
    <location>
        <begin position="1"/>
        <end position="119"/>
    </location>
</feature>
<keyword evidence="10" id="KW-0371">Homeobox</keyword>